<protein>
    <submittedName>
        <fullName evidence="1">AT02866p</fullName>
    </submittedName>
</protein>
<organism evidence="1">
    <name type="scientific">Drosophila melanogaster</name>
    <name type="common">Fruit fly</name>
    <dbReference type="NCBI Taxonomy" id="7227"/>
    <lineage>
        <taxon>Eukaryota</taxon>
        <taxon>Metazoa</taxon>
        <taxon>Ecdysozoa</taxon>
        <taxon>Arthropoda</taxon>
        <taxon>Hexapoda</taxon>
        <taxon>Insecta</taxon>
        <taxon>Pterygota</taxon>
        <taxon>Neoptera</taxon>
        <taxon>Endopterygota</taxon>
        <taxon>Diptera</taxon>
        <taxon>Brachycera</taxon>
        <taxon>Muscomorpha</taxon>
        <taxon>Ephydroidea</taxon>
        <taxon>Drosophilidae</taxon>
        <taxon>Drosophila</taxon>
        <taxon>Sophophora</taxon>
    </lineage>
</organism>
<dbReference type="AlphaFoldDB" id="Q8T4J0"/>
<accession>Q8T4J0</accession>
<name>Q8T4J0_DROME</name>
<dbReference type="EMBL" id="AY084090">
    <property type="protein sequence ID" value="AAL89828.1"/>
    <property type="molecule type" value="mRNA"/>
</dbReference>
<evidence type="ECO:0000313" key="1">
    <source>
        <dbReference type="EMBL" id="AAL89828.1"/>
    </source>
</evidence>
<reference evidence="1" key="1">
    <citation type="submission" date="2002-03" db="EMBL/GenBank/DDBJ databases">
        <authorList>
            <person name="Stapleton M."/>
            <person name="Brokstein P."/>
            <person name="Hong L."/>
            <person name="Agbayani A."/>
            <person name="Carlson J."/>
            <person name="Champe M."/>
            <person name="Chavez C."/>
            <person name="Dorsett V."/>
            <person name="Dresnek D."/>
            <person name="Farfan D."/>
            <person name="Frise E."/>
            <person name="George R."/>
            <person name="Gonzalez M."/>
            <person name="Guarin H."/>
            <person name="Kronmiller B."/>
            <person name="Li P."/>
            <person name="Liao G."/>
            <person name="Miranda A."/>
            <person name="Mungall C.J."/>
            <person name="Nunoo J."/>
            <person name="Pacleb J."/>
            <person name="Paragas V."/>
            <person name="Park S."/>
            <person name="Patel S."/>
            <person name="Phouanenavong S."/>
            <person name="Wan K."/>
            <person name="Yu C."/>
            <person name="Lewis S.E."/>
            <person name="Rubin G.M."/>
            <person name="Celniker S."/>
        </authorList>
    </citation>
    <scope>NUCLEOTIDE SEQUENCE</scope>
</reference>
<sequence>MLRRAIVGKKPGCCSHSRSCASAFWTISWLGFVAACSVWATSCSTDAPAPAAAAPDTAPVAISITRRLLLRRLRGRKLLANFCGACCFLLEFQCDRPQILENTKTANFNINNFAKNFKFKLLFVKFLLKWNFKRNYNTFNNN</sequence>
<proteinExistence type="evidence at transcript level"/>